<keyword evidence="1" id="KW-0732">Signal</keyword>
<feature type="signal peptide" evidence="1">
    <location>
        <begin position="1"/>
        <end position="24"/>
    </location>
</feature>
<evidence type="ECO:0000313" key="3">
    <source>
        <dbReference type="Proteomes" id="UP001271769"/>
    </source>
</evidence>
<feature type="chain" id="PRO_5046354512" description="Lipoprotein" evidence="1">
    <location>
        <begin position="25"/>
        <end position="124"/>
    </location>
</feature>
<organism evidence="2 3">
    <name type="scientific">Dongia rigui</name>
    <dbReference type="NCBI Taxonomy" id="940149"/>
    <lineage>
        <taxon>Bacteria</taxon>
        <taxon>Pseudomonadati</taxon>
        <taxon>Pseudomonadota</taxon>
        <taxon>Alphaproteobacteria</taxon>
        <taxon>Rhodospirillales</taxon>
        <taxon>Dongiaceae</taxon>
        <taxon>Dongia</taxon>
    </lineage>
</organism>
<keyword evidence="3" id="KW-1185">Reference proteome</keyword>
<evidence type="ECO:0008006" key="4">
    <source>
        <dbReference type="Google" id="ProtNLM"/>
    </source>
</evidence>
<accession>A0ABU5DYV0</accession>
<evidence type="ECO:0000256" key="1">
    <source>
        <dbReference type="SAM" id="SignalP"/>
    </source>
</evidence>
<proteinExistence type="predicted"/>
<sequence length="124" mass="13273">MRSFCWLPLAAVSLALNLAGCINIDTSFLPKTSSVVVKDVEIGANTWAAYQQYLAAISPAGQGVFAIASDGQGGESWVCKTASCADTSQFAANAIRRCEENNPGYTCVVFDIDRVPQIKFQPPH</sequence>
<reference evidence="2 3" key="1">
    <citation type="journal article" date="2013" name="Antonie Van Leeuwenhoek">
        <title>Dongia rigui sp. nov., isolated from freshwater of a large wetland in Korea.</title>
        <authorList>
            <person name="Baik K.S."/>
            <person name="Hwang Y.M."/>
            <person name="Choi J.S."/>
            <person name="Kwon J."/>
            <person name="Seong C.N."/>
        </authorList>
    </citation>
    <scope>NUCLEOTIDE SEQUENCE [LARGE SCALE GENOMIC DNA]</scope>
    <source>
        <strain evidence="2 3">04SU4-P</strain>
    </source>
</reference>
<dbReference type="EMBL" id="JAXCLX010000001">
    <property type="protein sequence ID" value="MDY0872511.1"/>
    <property type="molecule type" value="Genomic_DNA"/>
</dbReference>
<dbReference type="RefSeq" id="WP_320500938.1">
    <property type="nucleotide sequence ID" value="NZ_JAXCLX010000001.1"/>
</dbReference>
<evidence type="ECO:0000313" key="2">
    <source>
        <dbReference type="EMBL" id="MDY0872511.1"/>
    </source>
</evidence>
<protein>
    <recommendedName>
        <fullName evidence="4">Lipoprotein</fullName>
    </recommendedName>
</protein>
<gene>
    <name evidence="2" type="ORF">SMD31_11275</name>
</gene>
<name>A0ABU5DYV0_9PROT</name>
<comment type="caution">
    <text evidence="2">The sequence shown here is derived from an EMBL/GenBank/DDBJ whole genome shotgun (WGS) entry which is preliminary data.</text>
</comment>
<dbReference type="Proteomes" id="UP001271769">
    <property type="component" value="Unassembled WGS sequence"/>
</dbReference>